<evidence type="ECO:0000313" key="8">
    <source>
        <dbReference type="EMBL" id="AEP13792.1"/>
    </source>
</evidence>
<keyword evidence="4" id="KW-0233">DNA recombination</keyword>
<dbReference type="GO" id="GO:0003677">
    <property type="term" value="F:DNA binding"/>
    <property type="evidence" value="ECO:0007669"/>
    <property type="project" value="UniProtKB-KW"/>
</dbReference>
<evidence type="ECO:0000256" key="4">
    <source>
        <dbReference type="ARBA" id="ARBA00023172"/>
    </source>
</evidence>
<evidence type="ECO:0000313" key="9">
    <source>
        <dbReference type="Proteomes" id="UP000006791"/>
    </source>
</evidence>
<protein>
    <submittedName>
        <fullName evidence="8">Transposase, IS605 OrfB family, central region</fullName>
    </submittedName>
</protein>
<evidence type="ECO:0000259" key="6">
    <source>
        <dbReference type="Pfam" id="PF01385"/>
    </source>
</evidence>
<keyword evidence="2" id="KW-0815">Transposition</keyword>
<proteinExistence type="inferred from homology"/>
<dbReference type="STRING" id="981222.Cabther_B0795"/>
<dbReference type="EMBL" id="CP002515">
    <property type="protein sequence ID" value="AEP13792.1"/>
    <property type="molecule type" value="Genomic_DNA"/>
</dbReference>
<dbReference type="AlphaFoldDB" id="G2LLJ6"/>
<evidence type="ECO:0000256" key="2">
    <source>
        <dbReference type="ARBA" id="ARBA00022578"/>
    </source>
</evidence>
<dbReference type="Pfam" id="PF01385">
    <property type="entry name" value="OrfB_IS605"/>
    <property type="match status" value="1"/>
</dbReference>
<evidence type="ECO:0000256" key="3">
    <source>
        <dbReference type="ARBA" id="ARBA00023125"/>
    </source>
</evidence>
<dbReference type="InterPro" id="IPR001959">
    <property type="entry name" value="Transposase"/>
</dbReference>
<organism evidence="8 9">
    <name type="scientific">Chloracidobacterium thermophilum (strain B)</name>
    <dbReference type="NCBI Taxonomy" id="981222"/>
    <lineage>
        <taxon>Bacteria</taxon>
        <taxon>Pseudomonadati</taxon>
        <taxon>Acidobacteriota</taxon>
        <taxon>Terriglobia</taxon>
        <taxon>Terriglobales</taxon>
        <taxon>Acidobacteriaceae</taxon>
        <taxon>Chloracidobacterium</taxon>
    </lineage>
</organism>
<sequence length="309" mass="34531">MRTVGLGCKTFTGMPTPSRSGISPKPGNGSSPTLKEGKEAHEPRLKKKGRCRDSFYVANDKFTLEGKTIRLPRIGEVAMTEELRFAGRILGATVSRTADRWFVAIQVEVPDAQFYRRRTSHEVNGIDLGIKAAATISSGEVIEAPKPLKAALRRLEIRSRRLSRKLEAARKAAGFERHARLPEGTRLPVSNNRQKSAATLARLYARMANIRADFTHKLTTRLCRENQALVIEDLNVKGMLENEKLARAISDVGFGMLRSPLEYKARRYGTQLTIADRWYPGSRLCSICGWKNEALTLREMGVCSMWCAP</sequence>
<evidence type="ECO:0000256" key="5">
    <source>
        <dbReference type="SAM" id="MobiDB-lite"/>
    </source>
</evidence>
<name>G2LLJ6_CHLTF</name>
<feature type="region of interest" description="Disordered" evidence="5">
    <location>
        <begin position="1"/>
        <end position="45"/>
    </location>
</feature>
<evidence type="ECO:0000256" key="1">
    <source>
        <dbReference type="ARBA" id="ARBA00008761"/>
    </source>
</evidence>
<comment type="similarity">
    <text evidence="1">In the C-terminal section; belongs to the transposase 35 family.</text>
</comment>
<dbReference type="InterPro" id="IPR010095">
    <property type="entry name" value="Cas12f1-like_TNB"/>
</dbReference>
<accession>G2LLJ6</accession>
<gene>
    <name evidence="8" type="ordered locus">Cabther_B0795</name>
</gene>
<dbReference type="NCBIfam" id="NF040570">
    <property type="entry name" value="guided_TnpB"/>
    <property type="match status" value="1"/>
</dbReference>
<keyword evidence="3" id="KW-0238">DNA-binding</keyword>
<dbReference type="GO" id="GO:0032196">
    <property type="term" value="P:transposition"/>
    <property type="evidence" value="ECO:0007669"/>
    <property type="project" value="UniProtKB-KW"/>
</dbReference>
<dbReference type="HOGENOM" id="CLU_032903_0_2_0"/>
<dbReference type="Pfam" id="PF07282">
    <property type="entry name" value="Cas12f1-like_TNB"/>
    <property type="match status" value="1"/>
</dbReference>
<dbReference type="Proteomes" id="UP000006791">
    <property type="component" value="Chromosome 2"/>
</dbReference>
<dbReference type="KEGG" id="ctm:Cabther_B0795"/>
<dbReference type="NCBIfam" id="TIGR01766">
    <property type="entry name" value="IS200/IS605 family accessory protein TnpB-like domain"/>
    <property type="match status" value="1"/>
</dbReference>
<evidence type="ECO:0000259" key="7">
    <source>
        <dbReference type="Pfam" id="PF07282"/>
    </source>
</evidence>
<dbReference type="GO" id="GO:0006310">
    <property type="term" value="P:DNA recombination"/>
    <property type="evidence" value="ECO:0007669"/>
    <property type="project" value="UniProtKB-KW"/>
</dbReference>
<keyword evidence="9" id="KW-1185">Reference proteome</keyword>
<feature type="domain" description="Cas12f1-like TNB" evidence="7">
    <location>
        <begin position="254"/>
        <end position="294"/>
    </location>
</feature>
<reference evidence="8 9" key="1">
    <citation type="journal article" date="2012" name="Environ. Microbiol.">
        <title>Complete genome of Candidatus Chloracidobacterium thermophilum, a chlorophyll-based photoheterotroph belonging to the phylum Acidobacteria.</title>
        <authorList>
            <person name="Garcia Costas A.M."/>
            <person name="Liu Z."/>
            <person name="Tomsho L.P."/>
            <person name="Schuster S.C."/>
            <person name="Ward D.M."/>
            <person name="Bryant D.A."/>
        </authorList>
    </citation>
    <scope>NUCLEOTIDE SEQUENCE [LARGE SCALE GENOMIC DNA]</scope>
    <source>
        <strain evidence="8 9">B</strain>
    </source>
</reference>
<feature type="domain" description="Probable transposase IS891/IS1136/IS1341" evidence="6">
    <location>
        <begin position="105"/>
        <end position="242"/>
    </location>
</feature>